<keyword evidence="4" id="KW-0812">Transmembrane</keyword>
<keyword evidence="6" id="KW-1133">Transmembrane helix</keyword>
<dbReference type="InterPro" id="IPR050665">
    <property type="entry name" value="Cytochrome_P450_Monooxygen"/>
</dbReference>
<comment type="similarity">
    <text evidence="2 11">Belongs to the cytochrome P450 family.</text>
</comment>
<organism evidence="12 13">
    <name type="scientific">Castilleja foliolosa</name>
    <dbReference type="NCBI Taxonomy" id="1961234"/>
    <lineage>
        <taxon>Eukaryota</taxon>
        <taxon>Viridiplantae</taxon>
        <taxon>Streptophyta</taxon>
        <taxon>Embryophyta</taxon>
        <taxon>Tracheophyta</taxon>
        <taxon>Spermatophyta</taxon>
        <taxon>Magnoliopsida</taxon>
        <taxon>eudicotyledons</taxon>
        <taxon>Gunneridae</taxon>
        <taxon>Pentapetalae</taxon>
        <taxon>asterids</taxon>
        <taxon>lamiids</taxon>
        <taxon>Lamiales</taxon>
        <taxon>Orobanchaceae</taxon>
        <taxon>Pedicularideae</taxon>
        <taxon>Castillejinae</taxon>
        <taxon>Castilleja</taxon>
    </lineage>
</organism>
<evidence type="ECO:0000256" key="3">
    <source>
        <dbReference type="ARBA" id="ARBA00022617"/>
    </source>
</evidence>
<gene>
    <name evidence="12" type="ORF">CASFOL_036735</name>
</gene>
<dbReference type="SUPFAM" id="SSF48264">
    <property type="entry name" value="Cytochrome P450"/>
    <property type="match status" value="1"/>
</dbReference>
<dbReference type="EMBL" id="JAVIJP010000069">
    <property type="protein sequence ID" value="KAL3619165.1"/>
    <property type="molecule type" value="Genomic_DNA"/>
</dbReference>
<keyword evidence="8 11" id="KW-0408">Iron</keyword>
<keyword evidence="7 11" id="KW-0560">Oxidoreductase</keyword>
<dbReference type="InterPro" id="IPR001128">
    <property type="entry name" value="Cyt_P450"/>
</dbReference>
<dbReference type="Pfam" id="PF00067">
    <property type="entry name" value="p450"/>
    <property type="match status" value="1"/>
</dbReference>
<keyword evidence="3 11" id="KW-0349">Heme</keyword>
<dbReference type="InterPro" id="IPR036396">
    <property type="entry name" value="Cyt_P450_sf"/>
</dbReference>
<evidence type="ECO:0000256" key="8">
    <source>
        <dbReference type="ARBA" id="ARBA00023004"/>
    </source>
</evidence>
<evidence type="ECO:0000256" key="7">
    <source>
        <dbReference type="ARBA" id="ARBA00023002"/>
    </source>
</evidence>
<dbReference type="AlphaFoldDB" id="A0ABD3BR45"/>
<keyword evidence="10" id="KW-0472">Membrane</keyword>
<dbReference type="GO" id="GO:0004497">
    <property type="term" value="F:monooxygenase activity"/>
    <property type="evidence" value="ECO:0007669"/>
    <property type="project" value="UniProtKB-KW"/>
</dbReference>
<dbReference type="PANTHER" id="PTHR24282:SF273">
    <property type="entry name" value="CYTOCHROME P450 CYP72A219-LIKE"/>
    <property type="match status" value="1"/>
</dbReference>
<dbReference type="Gene3D" id="1.10.630.10">
    <property type="entry name" value="Cytochrome P450"/>
    <property type="match status" value="1"/>
</dbReference>
<evidence type="ECO:0000256" key="10">
    <source>
        <dbReference type="ARBA" id="ARBA00023136"/>
    </source>
</evidence>
<dbReference type="PROSITE" id="PS00086">
    <property type="entry name" value="CYTOCHROME_P450"/>
    <property type="match status" value="1"/>
</dbReference>
<dbReference type="GO" id="GO:0046872">
    <property type="term" value="F:metal ion binding"/>
    <property type="evidence" value="ECO:0007669"/>
    <property type="project" value="UniProtKB-KW"/>
</dbReference>
<evidence type="ECO:0000313" key="13">
    <source>
        <dbReference type="Proteomes" id="UP001632038"/>
    </source>
</evidence>
<reference evidence="13" key="1">
    <citation type="journal article" date="2024" name="IScience">
        <title>Strigolactones Initiate the Formation of Haustorium-like Structures in Castilleja.</title>
        <authorList>
            <person name="Buerger M."/>
            <person name="Peterson D."/>
            <person name="Chory J."/>
        </authorList>
    </citation>
    <scope>NUCLEOTIDE SEQUENCE [LARGE SCALE GENOMIC DNA]</scope>
</reference>
<evidence type="ECO:0000256" key="2">
    <source>
        <dbReference type="ARBA" id="ARBA00010617"/>
    </source>
</evidence>
<comment type="caution">
    <text evidence="12">The sequence shown here is derived from an EMBL/GenBank/DDBJ whole genome shotgun (WGS) entry which is preliminary data.</text>
</comment>
<sequence length="159" mass="18089">MVMLPVILLHRNPRIWGDDALEFKPERFAEGVLKAANGHAAFIPFGWGVRNCIGANLAVWVTKVFVALMLRKFFAFEVSQAYAHAPLVSLNMQPQYDEFSGRTMVENIIVDIEVAQVGDVTPSIFKNVNCPVILKFHNVAYNVRIEQEGYFNKKKYKSR</sequence>
<evidence type="ECO:0000313" key="12">
    <source>
        <dbReference type="EMBL" id="KAL3619165.1"/>
    </source>
</evidence>
<dbReference type="Proteomes" id="UP001632038">
    <property type="component" value="Unassembled WGS sequence"/>
</dbReference>
<evidence type="ECO:0000256" key="4">
    <source>
        <dbReference type="ARBA" id="ARBA00022692"/>
    </source>
</evidence>
<comment type="subcellular location">
    <subcellularLocation>
        <location evidence="1">Membrane</location>
    </subcellularLocation>
</comment>
<evidence type="ECO:0000256" key="1">
    <source>
        <dbReference type="ARBA" id="ARBA00004370"/>
    </source>
</evidence>
<keyword evidence="5 11" id="KW-0479">Metal-binding</keyword>
<protein>
    <recommendedName>
        <fullName evidence="14">Cytochrome P450</fullName>
    </recommendedName>
</protein>
<evidence type="ECO:0008006" key="14">
    <source>
        <dbReference type="Google" id="ProtNLM"/>
    </source>
</evidence>
<dbReference type="InterPro" id="IPR017972">
    <property type="entry name" value="Cyt_P450_CS"/>
</dbReference>
<keyword evidence="13" id="KW-1185">Reference proteome</keyword>
<evidence type="ECO:0000256" key="6">
    <source>
        <dbReference type="ARBA" id="ARBA00022989"/>
    </source>
</evidence>
<accession>A0ABD3BR45</accession>
<dbReference type="PANTHER" id="PTHR24282">
    <property type="entry name" value="CYTOCHROME P450 FAMILY MEMBER"/>
    <property type="match status" value="1"/>
</dbReference>
<dbReference type="GO" id="GO:0016020">
    <property type="term" value="C:membrane"/>
    <property type="evidence" value="ECO:0007669"/>
    <property type="project" value="UniProtKB-SubCell"/>
</dbReference>
<evidence type="ECO:0000256" key="5">
    <source>
        <dbReference type="ARBA" id="ARBA00022723"/>
    </source>
</evidence>
<name>A0ABD3BR45_9LAMI</name>
<evidence type="ECO:0000256" key="11">
    <source>
        <dbReference type="RuleBase" id="RU000461"/>
    </source>
</evidence>
<evidence type="ECO:0000256" key="9">
    <source>
        <dbReference type="ARBA" id="ARBA00023033"/>
    </source>
</evidence>
<proteinExistence type="inferred from homology"/>
<keyword evidence="9 11" id="KW-0503">Monooxygenase</keyword>